<feature type="transmembrane region" description="Helical" evidence="1">
    <location>
        <begin position="12"/>
        <end position="32"/>
    </location>
</feature>
<evidence type="ECO:0000313" key="3">
    <source>
        <dbReference type="EMBL" id="KAK3055570.1"/>
    </source>
</evidence>
<feature type="transmembrane region" description="Helical" evidence="1">
    <location>
        <begin position="160"/>
        <end position="185"/>
    </location>
</feature>
<proteinExistence type="predicted"/>
<keyword evidence="1" id="KW-1133">Transmembrane helix</keyword>
<accession>A0AAJ0DRL7</accession>
<protein>
    <recommendedName>
        <fullName evidence="2">DUF2231 domain-containing protein</fullName>
    </recommendedName>
</protein>
<feature type="domain" description="DUF2231" evidence="2">
    <location>
        <begin position="5"/>
        <end position="183"/>
    </location>
</feature>
<keyword evidence="4" id="KW-1185">Reference proteome</keyword>
<name>A0AAJ0DRL7_9PEZI</name>
<feature type="transmembrane region" description="Helical" evidence="1">
    <location>
        <begin position="128"/>
        <end position="148"/>
    </location>
</feature>
<evidence type="ECO:0000256" key="1">
    <source>
        <dbReference type="SAM" id="Phobius"/>
    </source>
</evidence>
<feature type="transmembrane region" description="Helical" evidence="1">
    <location>
        <begin position="52"/>
        <end position="79"/>
    </location>
</feature>
<dbReference type="AlphaFoldDB" id="A0AAJ0DRL7"/>
<evidence type="ECO:0000313" key="4">
    <source>
        <dbReference type="Proteomes" id="UP001271007"/>
    </source>
</evidence>
<feature type="transmembrane region" description="Helical" evidence="1">
    <location>
        <begin position="100"/>
        <end position="122"/>
    </location>
</feature>
<gene>
    <name evidence="3" type="ORF">LTR09_003490</name>
</gene>
<keyword evidence="1" id="KW-0812">Transmembrane</keyword>
<dbReference type="Proteomes" id="UP001271007">
    <property type="component" value="Unassembled WGS sequence"/>
</dbReference>
<dbReference type="EMBL" id="JAWDJX010000008">
    <property type="protein sequence ID" value="KAK3055570.1"/>
    <property type="molecule type" value="Genomic_DNA"/>
</dbReference>
<sequence>MAPVKPIHPATVHFPIAFLTLAFGLDILHQLTPALPSFLTSSLPPHTDLTRASYYSLSLGLLTAIPALVTGVQQAVLLIGKQGMYETDASGYGVTMRTKVKALIAHTVANDLVIALSTLVWYQKRNAAAATLLGKLGVGSVGTAYATYQPSLWMVVLEAVLFVLLVVAANIGGSLTYVFGVGFAAGGGGSSKKKA</sequence>
<reference evidence="3" key="1">
    <citation type="submission" date="2023-04" db="EMBL/GenBank/DDBJ databases">
        <title>Black Yeasts Isolated from many extreme environments.</title>
        <authorList>
            <person name="Coleine C."/>
            <person name="Stajich J.E."/>
            <person name="Selbmann L."/>
        </authorList>
    </citation>
    <scope>NUCLEOTIDE SEQUENCE</scope>
    <source>
        <strain evidence="3">CCFEE 5312</strain>
    </source>
</reference>
<comment type="caution">
    <text evidence="3">The sequence shown here is derived from an EMBL/GenBank/DDBJ whole genome shotgun (WGS) entry which is preliminary data.</text>
</comment>
<evidence type="ECO:0000259" key="2">
    <source>
        <dbReference type="Pfam" id="PF09990"/>
    </source>
</evidence>
<dbReference type="Pfam" id="PF09990">
    <property type="entry name" value="DUF2231"/>
    <property type="match status" value="1"/>
</dbReference>
<dbReference type="InterPro" id="IPR019251">
    <property type="entry name" value="DUF2231_TM"/>
</dbReference>
<organism evidence="3 4">
    <name type="scientific">Extremus antarcticus</name>
    <dbReference type="NCBI Taxonomy" id="702011"/>
    <lineage>
        <taxon>Eukaryota</taxon>
        <taxon>Fungi</taxon>
        <taxon>Dikarya</taxon>
        <taxon>Ascomycota</taxon>
        <taxon>Pezizomycotina</taxon>
        <taxon>Dothideomycetes</taxon>
        <taxon>Dothideomycetidae</taxon>
        <taxon>Mycosphaerellales</taxon>
        <taxon>Extremaceae</taxon>
        <taxon>Extremus</taxon>
    </lineage>
</organism>
<keyword evidence="1" id="KW-0472">Membrane</keyword>